<dbReference type="GO" id="GO:0015689">
    <property type="term" value="P:molybdate ion transport"/>
    <property type="evidence" value="ECO:0007669"/>
    <property type="project" value="TreeGrafter"/>
</dbReference>
<dbReference type="SUPFAM" id="SSF53850">
    <property type="entry name" value="Periplasmic binding protein-like II"/>
    <property type="match status" value="1"/>
</dbReference>
<dbReference type="NCBIfam" id="NF003196">
    <property type="entry name" value="PRK04168.1"/>
    <property type="match status" value="1"/>
</dbReference>
<evidence type="ECO:0000313" key="4">
    <source>
        <dbReference type="Proteomes" id="UP000593836"/>
    </source>
</evidence>
<evidence type="ECO:0000256" key="1">
    <source>
        <dbReference type="ARBA" id="ARBA00009438"/>
    </source>
</evidence>
<protein>
    <submittedName>
        <fullName evidence="3">Tungstate ABC transporter substrate-binding protein WtpA</fullName>
    </submittedName>
</protein>
<gene>
    <name evidence="3" type="primary">wtpA</name>
    <name evidence="3" type="ORF">HUE87_07165</name>
</gene>
<organism evidence="3 4">
    <name type="scientific">Candidatus Sulfurimonas marisnigri</name>
    <dbReference type="NCBI Taxonomy" id="2740405"/>
    <lineage>
        <taxon>Bacteria</taxon>
        <taxon>Pseudomonadati</taxon>
        <taxon>Campylobacterota</taxon>
        <taxon>Epsilonproteobacteria</taxon>
        <taxon>Campylobacterales</taxon>
        <taxon>Sulfurimonadaceae</taxon>
        <taxon>Sulfurimonas</taxon>
    </lineage>
</organism>
<dbReference type="RefSeq" id="WP_194365524.1">
    <property type="nucleotide sequence ID" value="NZ_CP054493.1"/>
</dbReference>
<feature type="chain" id="PRO_5032469418" evidence="2">
    <location>
        <begin position="22"/>
        <end position="319"/>
    </location>
</feature>
<keyword evidence="2" id="KW-0732">Signal</keyword>
<comment type="similarity">
    <text evidence="1">Belongs to the bacterial solute-binding protein 1 family. WtpA subfamily.</text>
</comment>
<dbReference type="GO" id="GO:1901359">
    <property type="term" value="F:tungstate binding"/>
    <property type="evidence" value="ECO:0007669"/>
    <property type="project" value="InterPro"/>
</dbReference>
<dbReference type="PANTHER" id="PTHR30632:SF16">
    <property type="entry name" value="MOLYBDATE_TUNGSTATE-BINDING PROTEIN WTPA"/>
    <property type="match status" value="1"/>
</dbReference>
<dbReference type="Pfam" id="PF13531">
    <property type="entry name" value="SBP_bac_11"/>
    <property type="match status" value="1"/>
</dbReference>
<dbReference type="EMBL" id="CP054493">
    <property type="protein sequence ID" value="QOY53689.1"/>
    <property type="molecule type" value="Genomic_DNA"/>
</dbReference>
<dbReference type="Proteomes" id="UP000593836">
    <property type="component" value="Chromosome"/>
</dbReference>
<dbReference type="KEGG" id="smas:HUE87_07165"/>
<dbReference type="InterPro" id="IPR022498">
    <property type="entry name" value="ABC_trnspt_W-bd_WtpA"/>
</dbReference>
<dbReference type="CDD" id="cd13540">
    <property type="entry name" value="PBP2_ModA_WtpA"/>
    <property type="match status" value="1"/>
</dbReference>
<dbReference type="AlphaFoldDB" id="A0A7S7M008"/>
<dbReference type="InterPro" id="IPR050682">
    <property type="entry name" value="ModA/WtpA"/>
</dbReference>
<accession>A0A7S7M008</accession>
<evidence type="ECO:0000256" key="2">
    <source>
        <dbReference type="SAM" id="SignalP"/>
    </source>
</evidence>
<dbReference type="NCBIfam" id="TIGR03730">
    <property type="entry name" value="tungstate_WtpA"/>
    <property type="match status" value="1"/>
</dbReference>
<proteinExistence type="inferred from homology"/>
<dbReference type="Gene3D" id="3.40.190.10">
    <property type="entry name" value="Periplasmic binding protein-like II"/>
    <property type="match status" value="2"/>
</dbReference>
<dbReference type="GO" id="GO:0030973">
    <property type="term" value="F:molybdate ion binding"/>
    <property type="evidence" value="ECO:0007669"/>
    <property type="project" value="TreeGrafter"/>
</dbReference>
<feature type="signal peptide" evidence="2">
    <location>
        <begin position="1"/>
        <end position="21"/>
    </location>
</feature>
<evidence type="ECO:0000313" key="3">
    <source>
        <dbReference type="EMBL" id="QOY53689.1"/>
    </source>
</evidence>
<reference evidence="3 4" key="1">
    <citation type="submission" date="2020-05" db="EMBL/GenBank/DDBJ databases">
        <title>Sulfurimonas marisnigri, sp. nov., and Sulfurimonas baltica, sp. nov., manganese oxide reducing chemolithoautotrophs of the class Epsilonproteobacteria isolated from the pelagic redoxclines of the Black and Baltic Seas and emended description of the genus Sulfurimonas.</title>
        <authorList>
            <person name="Henkel J.V."/>
            <person name="Laudan C."/>
            <person name="Werner J."/>
            <person name="Neu T."/>
            <person name="Plewe S."/>
            <person name="Sproer C."/>
            <person name="Bunk B."/>
            <person name="Schulz-Vogt H.N."/>
        </authorList>
    </citation>
    <scope>NUCLEOTIDE SEQUENCE [LARGE SCALE GENOMIC DNA]</scope>
    <source>
        <strain evidence="3 4">SoZ1</strain>
    </source>
</reference>
<name>A0A7S7M008_9BACT</name>
<sequence>MNKKILLTLVLSALLASNVLAKEKITVFHAGSLAVPFAEIEKVFEAKYPQYDVQREASGSRAAARKISEIGKAADVMASADYNVINNLLIPNHAKFNAQFATNEMAIAYTSKAKYADEINAQNWPEIFLREGVKVGHSNPNMDPCGYRSILVTILAEKHYKTPGFFDKLFGYGDSYEVGEEDRNKVIVRPKETDLLGLIEANAYDYLFIYKSVAEQHGLKYITLPKQVSLKDNEFKEFYETASFDISGKKPGQFITKKGGAMIYGITVAQNKKSPANKEGAIKFVNFVLSEQGQEIMIKNGQGVVSPAIITGDASIIGK</sequence>
<dbReference type="PANTHER" id="PTHR30632">
    <property type="entry name" value="MOLYBDATE-BINDING PERIPLASMIC PROTEIN"/>
    <property type="match status" value="1"/>
</dbReference>
<keyword evidence="4" id="KW-1185">Reference proteome</keyword>